<accession>A0A0A9HTN3</accession>
<name>A0A0A9HTN3_ARUDO</name>
<protein>
    <submittedName>
        <fullName evidence="1">Uncharacterized protein</fullName>
    </submittedName>
</protein>
<dbReference type="AlphaFoldDB" id="A0A0A9HTN3"/>
<sequence>MGTEPAQPTLLSHKCKEDILIATMSRVYMLNYAIIRTENHKKVP</sequence>
<evidence type="ECO:0000313" key="1">
    <source>
        <dbReference type="EMBL" id="JAE39169.1"/>
    </source>
</evidence>
<organism evidence="1">
    <name type="scientific">Arundo donax</name>
    <name type="common">Giant reed</name>
    <name type="synonym">Donax arundinaceus</name>
    <dbReference type="NCBI Taxonomy" id="35708"/>
    <lineage>
        <taxon>Eukaryota</taxon>
        <taxon>Viridiplantae</taxon>
        <taxon>Streptophyta</taxon>
        <taxon>Embryophyta</taxon>
        <taxon>Tracheophyta</taxon>
        <taxon>Spermatophyta</taxon>
        <taxon>Magnoliopsida</taxon>
        <taxon>Liliopsida</taxon>
        <taxon>Poales</taxon>
        <taxon>Poaceae</taxon>
        <taxon>PACMAD clade</taxon>
        <taxon>Arundinoideae</taxon>
        <taxon>Arundineae</taxon>
        <taxon>Arundo</taxon>
    </lineage>
</organism>
<reference evidence="1" key="1">
    <citation type="submission" date="2014-09" db="EMBL/GenBank/DDBJ databases">
        <authorList>
            <person name="Magalhaes I.L.F."/>
            <person name="Oliveira U."/>
            <person name="Santos F.R."/>
            <person name="Vidigal T.H.D.A."/>
            <person name="Brescovit A.D."/>
            <person name="Santos A.J."/>
        </authorList>
    </citation>
    <scope>NUCLEOTIDE SEQUENCE</scope>
    <source>
        <tissue evidence="1">Shoot tissue taken approximately 20 cm above the soil surface</tissue>
    </source>
</reference>
<dbReference type="EMBL" id="GBRH01158727">
    <property type="protein sequence ID" value="JAE39169.1"/>
    <property type="molecule type" value="Transcribed_RNA"/>
</dbReference>
<proteinExistence type="predicted"/>
<reference evidence="1" key="2">
    <citation type="journal article" date="2015" name="Data Brief">
        <title>Shoot transcriptome of the giant reed, Arundo donax.</title>
        <authorList>
            <person name="Barrero R.A."/>
            <person name="Guerrero F.D."/>
            <person name="Moolhuijzen P."/>
            <person name="Goolsby J.A."/>
            <person name="Tidwell J."/>
            <person name="Bellgard S.E."/>
            <person name="Bellgard M.I."/>
        </authorList>
    </citation>
    <scope>NUCLEOTIDE SEQUENCE</scope>
    <source>
        <tissue evidence="1">Shoot tissue taken approximately 20 cm above the soil surface</tissue>
    </source>
</reference>